<name>A0A2W1LB20_9BACL</name>
<dbReference type="InterPro" id="IPR051312">
    <property type="entry name" value="Diverse_Substr_Oxidored"/>
</dbReference>
<evidence type="ECO:0000256" key="3">
    <source>
        <dbReference type="ARBA" id="ARBA00023002"/>
    </source>
</evidence>
<proteinExistence type="predicted"/>
<evidence type="ECO:0000256" key="1">
    <source>
        <dbReference type="ARBA" id="ARBA00022630"/>
    </source>
</evidence>
<dbReference type="Gene3D" id="3.30.465.10">
    <property type="match status" value="1"/>
</dbReference>
<evidence type="ECO:0000313" key="5">
    <source>
        <dbReference type="EMBL" id="PZD96093.1"/>
    </source>
</evidence>
<dbReference type="InterPro" id="IPR036318">
    <property type="entry name" value="FAD-bd_PCMH-like_sf"/>
</dbReference>
<accession>A0A2W1LB20</accession>
<dbReference type="EMBL" id="QKRB01000042">
    <property type="protein sequence ID" value="PZD96093.1"/>
    <property type="molecule type" value="Genomic_DNA"/>
</dbReference>
<dbReference type="PANTHER" id="PTHR42659">
    <property type="entry name" value="XANTHINE DEHYDROGENASE SUBUNIT C-RELATED"/>
    <property type="match status" value="1"/>
</dbReference>
<dbReference type="Pfam" id="PF03450">
    <property type="entry name" value="CO_deh_flav_C"/>
    <property type="match status" value="1"/>
</dbReference>
<evidence type="ECO:0000259" key="4">
    <source>
        <dbReference type="PROSITE" id="PS51387"/>
    </source>
</evidence>
<dbReference type="GO" id="GO:0071949">
    <property type="term" value="F:FAD binding"/>
    <property type="evidence" value="ECO:0007669"/>
    <property type="project" value="InterPro"/>
</dbReference>
<dbReference type="Proteomes" id="UP000249522">
    <property type="component" value="Unassembled WGS sequence"/>
</dbReference>
<dbReference type="InterPro" id="IPR036683">
    <property type="entry name" value="CO_DH_flav_C_dom_sf"/>
</dbReference>
<keyword evidence="1" id="KW-0285">Flavoprotein</keyword>
<keyword evidence="3" id="KW-0560">Oxidoreductase</keyword>
<sequence length="327" mass="35402">MKQEYRSSSPAVWYPHDTSEAWRLKEAFAADSQYIAGGTLLRTWWESGTAEPPRHLISLNSIPGLSGVTLHEHYLMIGSQTTLAGIRYNTAAARYAPLLVEACRVIAAPSVRNLATIGGNISSMVGDSLPALLALHADLLWFNGSQTEAVPLEAWLAEAETRSGSAALLTHIRIPLHGIRLKTAEEVVHEKRLYEGDDVLPVGYEVKRLSAYDKVGRREAFTPSVVTTAIMGDITEEGRLANVCVAAGGGQTPPSRLRAPESVLEGRLLSDAELLHALYEAVYTDFDPVGDAFAGREYRRLTAAGLLTAAVWKSAKGMAREEDSGCC</sequence>
<dbReference type="OrthoDB" id="9774454at2"/>
<evidence type="ECO:0000313" key="6">
    <source>
        <dbReference type="Proteomes" id="UP000249522"/>
    </source>
</evidence>
<feature type="domain" description="FAD-binding PCMH-type" evidence="4">
    <location>
        <begin position="5"/>
        <end position="179"/>
    </location>
</feature>
<dbReference type="SUPFAM" id="SSF55447">
    <property type="entry name" value="CO dehydrogenase flavoprotein C-terminal domain-like"/>
    <property type="match status" value="1"/>
</dbReference>
<evidence type="ECO:0000256" key="2">
    <source>
        <dbReference type="ARBA" id="ARBA00022827"/>
    </source>
</evidence>
<dbReference type="Pfam" id="PF00941">
    <property type="entry name" value="FAD_binding_5"/>
    <property type="match status" value="1"/>
</dbReference>
<dbReference type="PROSITE" id="PS51387">
    <property type="entry name" value="FAD_PCMH"/>
    <property type="match status" value="1"/>
</dbReference>
<dbReference type="InterPro" id="IPR016166">
    <property type="entry name" value="FAD-bd_PCMH"/>
</dbReference>
<dbReference type="InterPro" id="IPR002346">
    <property type="entry name" value="Mopterin_DH_FAD-bd"/>
</dbReference>
<dbReference type="AlphaFoldDB" id="A0A2W1LB20"/>
<gene>
    <name evidence="5" type="ORF">DNH61_09260</name>
</gene>
<reference evidence="5 6" key="1">
    <citation type="submission" date="2018-06" db="EMBL/GenBank/DDBJ databases">
        <title>Paenibacillus imtechensis sp. nov.</title>
        <authorList>
            <person name="Pinnaka A.K."/>
            <person name="Singh H."/>
            <person name="Kaur M."/>
        </authorList>
    </citation>
    <scope>NUCLEOTIDE SEQUENCE [LARGE SCALE GENOMIC DNA]</scope>
    <source>
        <strain evidence="5 6">SMB1</strain>
    </source>
</reference>
<dbReference type="SUPFAM" id="SSF56176">
    <property type="entry name" value="FAD-binding/transporter-associated domain-like"/>
    <property type="match status" value="1"/>
</dbReference>
<dbReference type="SMART" id="SM01092">
    <property type="entry name" value="CO_deh_flav_C"/>
    <property type="match status" value="1"/>
</dbReference>
<protein>
    <submittedName>
        <fullName evidence="5">Molybdopterin dehydrogenase</fullName>
    </submittedName>
</protein>
<dbReference type="RefSeq" id="WP_111146381.1">
    <property type="nucleotide sequence ID" value="NZ_QKRB01000042.1"/>
</dbReference>
<comment type="caution">
    <text evidence="5">The sequence shown here is derived from an EMBL/GenBank/DDBJ whole genome shotgun (WGS) entry which is preliminary data.</text>
</comment>
<dbReference type="Gene3D" id="3.30.390.50">
    <property type="entry name" value="CO dehydrogenase flavoprotein, C-terminal domain"/>
    <property type="match status" value="1"/>
</dbReference>
<dbReference type="InterPro" id="IPR016169">
    <property type="entry name" value="FAD-bd_PCMH_sub2"/>
</dbReference>
<keyword evidence="2" id="KW-0274">FAD</keyword>
<dbReference type="GO" id="GO:0016491">
    <property type="term" value="F:oxidoreductase activity"/>
    <property type="evidence" value="ECO:0007669"/>
    <property type="project" value="UniProtKB-KW"/>
</dbReference>
<dbReference type="InterPro" id="IPR005107">
    <property type="entry name" value="CO_DH_flav_C"/>
</dbReference>
<keyword evidence="6" id="KW-1185">Reference proteome</keyword>
<organism evidence="5 6">
    <name type="scientific">Paenibacillus sambharensis</name>
    <dbReference type="NCBI Taxonomy" id="1803190"/>
    <lineage>
        <taxon>Bacteria</taxon>
        <taxon>Bacillati</taxon>
        <taxon>Bacillota</taxon>
        <taxon>Bacilli</taxon>
        <taxon>Bacillales</taxon>
        <taxon>Paenibacillaceae</taxon>
        <taxon>Paenibacillus</taxon>
    </lineage>
</organism>
<dbReference type="PANTHER" id="PTHR42659:SF2">
    <property type="entry name" value="XANTHINE DEHYDROGENASE SUBUNIT C-RELATED"/>
    <property type="match status" value="1"/>
</dbReference>